<comment type="catalytic activity">
    <reaction evidence="7">
        <text>acetyl phosphate + trimethylamine + [thioredoxin]-disulfide + H2O = glycine betaine + [thioredoxin]-dithiol + phosphate + H(+)</text>
        <dbReference type="Rhea" id="RHEA:11848"/>
        <dbReference type="Rhea" id="RHEA-COMP:10698"/>
        <dbReference type="Rhea" id="RHEA-COMP:10700"/>
        <dbReference type="ChEBI" id="CHEBI:15377"/>
        <dbReference type="ChEBI" id="CHEBI:15378"/>
        <dbReference type="ChEBI" id="CHEBI:17750"/>
        <dbReference type="ChEBI" id="CHEBI:22191"/>
        <dbReference type="ChEBI" id="CHEBI:29950"/>
        <dbReference type="ChEBI" id="CHEBI:43474"/>
        <dbReference type="ChEBI" id="CHEBI:50058"/>
        <dbReference type="ChEBI" id="CHEBI:58389"/>
        <dbReference type="EC" id="1.21.4.4"/>
    </reaction>
</comment>
<dbReference type="InterPro" id="IPR006812">
    <property type="entry name" value="GRDA"/>
</dbReference>
<keyword evidence="3" id="KW-0560">Oxidoreductase</keyword>
<gene>
    <name evidence="9" type="ORF">I6N95_24565</name>
</gene>
<protein>
    <recommendedName>
        <fullName evidence="11">Glycine/sarcosine/betaine reductase complex selenoprotein A</fullName>
    </recommendedName>
</protein>
<dbReference type="AlphaFoldDB" id="A0A940SUD4"/>
<evidence type="ECO:0000256" key="2">
    <source>
        <dbReference type="ARBA" id="ARBA00022933"/>
    </source>
</evidence>
<evidence type="ECO:0000256" key="3">
    <source>
        <dbReference type="ARBA" id="ARBA00023002"/>
    </source>
</evidence>
<keyword evidence="10" id="KW-1185">Reference proteome</keyword>
<evidence type="ECO:0000256" key="1">
    <source>
        <dbReference type="ARBA" id="ARBA00010866"/>
    </source>
</evidence>
<evidence type="ECO:0000256" key="5">
    <source>
        <dbReference type="ARBA" id="ARBA00025846"/>
    </source>
</evidence>
<comment type="function">
    <text evidence="4">In the first step of glycine, betaine and sarcosine reductases, the substrate is bound to component PB via a Schiff base intermediate. Then the PB-activated substrate is nucleophilically attacked by the selenol anion of component PA to transform it to a carboxymethylated selenoether and the respective amine. By action of component PC, acetyl phosphate is formed, leaving component PA in its oxidized state. Finally component PA becomes reduced by the thioredoxin system to start a new catalytic cycle of reductive deamination.</text>
</comment>
<evidence type="ECO:0000256" key="4">
    <source>
        <dbReference type="ARBA" id="ARBA00025583"/>
    </source>
</evidence>
<evidence type="ECO:0008006" key="11">
    <source>
        <dbReference type="Google" id="ProtNLM"/>
    </source>
</evidence>
<evidence type="ECO:0000256" key="7">
    <source>
        <dbReference type="ARBA" id="ARBA00048189"/>
    </source>
</evidence>
<dbReference type="EMBL" id="JAEEGA010000023">
    <property type="protein sequence ID" value="MBP1044187.1"/>
    <property type="molecule type" value="Genomic_DNA"/>
</dbReference>
<comment type="catalytic activity">
    <reaction evidence="8">
        <text>acetyl phosphate + methylamine + [thioredoxin]-disulfide + H2O = sarcosine + [thioredoxin]-dithiol + phosphate + H(+)</text>
        <dbReference type="Rhea" id="RHEA:12825"/>
        <dbReference type="Rhea" id="RHEA-COMP:10698"/>
        <dbReference type="Rhea" id="RHEA-COMP:10700"/>
        <dbReference type="ChEBI" id="CHEBI:15377"/>
        <dbReference type="ChEBI" id="CHEBI:15378"/>
        <dbReference type="ChEBI" id="CHEBI:22191"/>
        <dbReference type="ChEBI" id="CHEBI:29950"/>
        <dbReference type="ChEBI" id="CHEBI:43474"/>
        <dbReference type="ChEBI" id="CHEBI:50058"/>
        <dbReference type="ChEBI" id="CHEBI:57433"/>
        <dbReference type="ChEBI" id="CHEBI:59338"/>
        <dbReference type="EC" id="1.21.4.3"/>
    </reaction>
</comment>
<dbReference type="GO" id="GO:0030699">
    <property type="term" value="F:glycine reductase activity"/>
    <property type="evidence" value="ECO:0007669"/>
    <property type="project" value="UniProtKB-EC"/>
</dbReference>
<dbReference type="Pfam" id="PF04723">
    <property type="entry name" value="GRDA"/>
    <property type="match status" value="1"/>
</dbReference>
<reference evidence="9" key="1">
    <citation type="submission" date="2020-12" db="EMBL/GenBank/DDBJ databases">
        <title>Vagococcus allomyrinae sp. nov. and Enterococcus lavae sp. nov., isolated from the larvae of Allomyrina dichotoma.</title>
        <authorList>
            <person name="Lee S.D."/>
        </authorList>
    </citation>
    <scope>NUCLEOTIDE SEQUENCE</scope>
    <source>
        <strain evidence="9">BWB3-3</strain>
    </source>
</reference>
<organism evidence="9 10">
    <name type="scientific">Vagococcus allomyrinae</name>
    <dbReference type="NCBI Taxonomy" id="2794353"/>
    <lineage>
        <taxon>Bacteria</taxon>
        <taxon>Bacillati</taxon>
        <taxon>Bacillota</taxon>
        <taxon>Bacilli</taxon>
        <taxon>Lactobacillales</taxon>
        <taxon>Enterococcaceae</taxon>
        <taxon>Vagococcus</taxon>
    </lineage>
</organism>
<evidence type="ECO:0000256" key="6">
    <source>
        <dbReference type="ARBA" id="ARBA00047603"/>
    </source>
</evidence>
<comment type="catalytic activity">
    <reaction evidence="6">
        <text>acetyl phosphate + [thioredoxin]-disulfide + NH4(+) + H2O = [thioredoxin]-dithiol + glycine + phosphate + H(+)</text>
        <dbReference type="Rhea" id="RHEA:12232"/>
        <dbReference type="Rhea" id="RHEA-COMP:10698"/>
        <dbReference type="Rhea" id="RHEA-COMP:10700"/>
        <dbReference type="ChEBI" id="CHEBI:15377"/>
        <dbReference type="ChEBI" id="CHEBI:15378"/>
        <dbReference type="ChEBI" id="CHEBI:22191"/>
        <dbReference type="ChEBI" id="CHEBI:28938"/>
        <dbReference type="ChEBI" id="CHEBI:29950"/>
        <dbReference type="ChEBI" id="CHEBI:43474"/>
        <dbReference type="ChEBI" id="CHEBI:50058"/>
        <dbReference type="ChEBI" id="CHEBI:57305"/>
        <dbReference type="EC" id="1.21.4.2"/>
    </reaction>
</comment>
<accession>A0A940SUD4</accession>
<sequence length="42" mass="4514">MSLENKKIIVLGDRDGIPGLAIEECLKGTTAEVVFSSTECFV</sequence>
<comment type="caution">
    <text evidence="9">The sequence shown here is derived from an EMBL/GenBank/DDBJ whole genome shotgun (WGS) entry which is preliminary data.</text>
</comment>
<comment type="similarity">
    <text evidence="1">Belongs to the GrdA family.</text>
</comment>
<evidence type="ECO:0000313" key="10">
    <source>
        <dbReference type="Proteomes" id="UP000674938"/>
    </source>
</evidence>
<comment type="subunit">
    <text evidence="5">Monomer. Component of the glycine, sarcosine and betaine reductase complexes, together with components B and C.</text>
</comment>
<proteinExistence type="inferred from homology"/>
<dbReference type="GO" id="GO:0033795">
    <property type="term" value="F:betaine reductase activity"/>
    <property type="evidence" value="ECO:0007669"/>
    <property type="project" value="UniProtKB-EC"/>
</dbReference>
<dbReference type="Proteomes" id="UP000674938">
    <property type="component" value="Unassembled WGS sequence"/>
</dbReference>
<dbReference type="GO" id="GO:0030700">
    <property type="term" value="C:glycine reductase complex"/>
    <property type="evidence" value="ECO:0007669"/>
    <property type="project" value="InterPro"/>
</dbReference>
<evidence type="ECO:0000256" key="8">
    <source>
        <dbReference type="ARBA" id="ARBA00048720"/>
    </source>
</evidence>
<name>A0A940SUD4_9ENTE</name>
<evidence type="ECO:0000313" key="9">
    <source>
        <dbReference type="EMBL" id="MBP1044187.1"/>
    </source>
</evidence>
<keyword evidence="2" id="KW-0712">Selenocysteine</keyword>
<dbReference type="GO" id="GO:0033794">
    <property type="term" value="F:sarcosine reductase activity"/>
    <property type="evidence" value="ECO:0007669"/>
    <property type="project" value="UniProtKB-EC"/>
</dbReference>